<dbReference type="InterPro" id="IPR004358">
    <property type="entry name" value="Sig_transdc_His_kin-like_C"/>
</dbReference>
<evidence type="ECO:0000256" key="4">
    <source>
        <dbReference type="ARBA" id="ARBA00023012"/>
    </source>
</evidence>
<dbReference type="PANTHER" id="PTHR45339">
    <property type="entry name" value="HYBRID SIGNAL TRANSDUCTION HISTIDINE KINASE J"/>
    <property type="match status" value="1"/>
</dbReference>
<dbReference type="EMBL" id="JAQIBD010000001">
    <property type="protein sequence ID" value="MDM5270945.1"/>
    <property type="molecule type" value="Genomic_DNA"/>
</dbReference>
<keyword evidence="7" id="KW-0472">Membrane</keyword>
<protein>
    <recommendedName>
        <fullName evidence="2">histidine kinase</fullName>
        <ecNumber evidence="2">2.7.13.3</ecNumber>
    </recommendedName>
</protein>
<dbReference type="EC" id="2.7.13.3" evidence="2"/>
<dbReference type="SMART" id="SM00448">
    <property type="entry name" value="REC"/>
    <property type="match status" value="1"/>
</dbReference>
<dbReference type="Proteomes" id="UP001169069">
    <property type="component" value="Unassembled WGS sequence"/>
</dbReference>
<reference evidence="10" key="1">
    <citation type="submission" date="2023-01" db="EMBL/GenBank/DDBJ databases">
        <title>Sulfurovum sp. zt1-1 genome assembly.</title>
        <authorList>
            <person name="Wang J."/>
        </authorList>
    </citation>
    <scope>NUCLEOTIDE SEQUENCE</scope>
    <source>
        <strain evidence="10">Zt1-1</strain>
    </source>
</reference>
<dbReference type="PANTHER" id="PTHR45339:SF1">
    <property type="entry name" value="HYBRID SIGNAL TRANSDUCTION HISTIDINE KINASE J"/>
    <property type="match status" value="1"/>
</dbReference>
<keyword evidence="11" id="KW-1185">Reference proteome</keyword>
<dbReference type="SUPFAM" id="SSF47384">
    <property type="entry name" value="Homodimeric domain of signal transducing histidine kinase"/>
    <property type="match status" value="1"/>
</dbReference>
<feature type="domain" description="Response regulatory" evidence="9">
    <location>
        <begin position="748"/>
        <end position="867"/>
    </location>
</feature>
<dbReference type="SUPFAM" id="SSF52172">
    <property type="entry name" value="CheY-like"/>
    <property type="match status" value="1"/>
</dbReference>
<evidence type="ECO:0000259" key="8">
    <source>
        <dbReference type="PROSITE" id="PS50109"/>
    </source>
</evidence>
<dbReference type="InterPro" id="IPR011006">
    <property type="entry name" value="CheY-like_superfamily"/>
</dbReference>
<keyword evidence="7" id="KW-0812">Transmembrane</keyword>
<dbReference type="Gene3D" id="1.10.287.130">
    <property type="match status" value="1"/>
</dbReference>
<evidence type="ECO:0000256" key="1">
    <source>
        <dbReference type="ARBA" id="ARBA00000085"/>
    </source>
</evidence>
<dbReference type="CDD" id="cd17546">
    <property type="entry name" value="REC_hyHK_CKI1_RcsC-like"/>
    <property type="match status" value="1"/>
</dbReference>
<dbReference type="PROSITE" id="PS50109">
    <property type="entry name" value="HIS_KIN"/>
    <property type="match status" value="1"/>
</dbReference>
<dbReference type="CDD" id="cd16922">
    <property type="entry name" value="HATPase_EvgS-ArcB-TorS-like"/>
    <property type="match status" value="1"/>
</dbReference>
<dbReference type="Gene3D" id="3.30.565.10">
    <property type="entry name" value="Histidine kinase-like ATPase, C-terminal domain"/>
    <property type="match status" value="1"/>
</dbReference>
<gene>
    <name evidence="10" type="ORF">PGH07_01990</name>
</gene>
<name>A0ABT7QVS5_9BACT</name>
<accession>A0ABT7QVS5</accession>
<keyword evidence="3 5" id="KW-0597">Phosphoprotein</keyword>
<dbReference type="SMART" id="SM00387">
    <property type="entry name" value="HATPase_c"/>
    <property type="match status" value="1"/>
</dbReference>
<dbReference type="Pfam" id="PF00512">
    <property type="entry name" value="HisKA"/>
    <property type="match status" value="1"/>
</dbReference>
<feature type="domain" description="Histidine kinase" evidence="8">
    <location>
        <begin position="381"/>
        <end position="603"/>
    </location>
</feature>
<feature type="coiled-coil region" evidence="6">
    <location>
        <begin position="103"/>
        <end position="137"/>
    </location>
</feature>
<feature type="modified residue" description="4-aspartylphosphate" evidence="5">
    <location>
        <position position="797"/>
    </location>
</feature>
<dbReference type="InterPro" id="IPR003661">
    <property type="entry name" value="HisK_dim/P_dom"/>
</dbReference>
<dbReference type="SUPFAM" id="SSF55874">
    <property type="entry name" value="ATPase domain of HSP90 chaperone/DNA topoisomerase II/histidine kinase"/>
    <property type="match status" value="1"/>
</dbReference>
<dbReference type="GO" id="GO:0005524">
    <property type="term" value="F:ATP binding"/>
    <property type="evidence" value="ECO:0007669"/>
    <property type="project" value="UniProtKB-KW"/>
</dbReference>
<organism evidence="10 11">
    <name type="scientific">Sulfurovum zhangzhouensis</name>
    <dbReference type="NCBI Taxonomy" id="3019067"/>
    <lineage>
        <taxon>Bacteria</taxon>
        <taxon>Pseudomonadati</taxon>
        <taxon>Campylobacterota</taxon>
        <taxon>Epsilonproteobacteria</taxon>
        <taxon>Campylobacterales</taxon>
        <taxon>Sulfurovaceae</taxon>
        <taxon>Sulfurovum</taxon>
    </lineage>
</organism>
<dbReference type="Gene3D" id="3.40.50.2300">
    <property type="match status" value="1"/>
</dbReference>
<evidence type="ECO:0000259" key="9">
    <source>
        <dbReference type="PROSITE" id="PS50110"/>
    </source>
</evidence>
<dbReference type="InterPro" id="IPR003594">
    <property type="entry name" value="HATPase_dom"/>
</dbReference>
<dbReference type="PRINTS" id="PR00344">
    <property type="entry name" value="BCTRLSENSOR"/>
</dbReference>
<dbReference type="RefSeq" id="WP_289412218.1">
    <property type="nucleotide sequence ID" value="NZ_JAQIBD010000001.1"/>
</dbReference>
<evidence type="ECO:0000256" key="5">
    <source>
        <dbReference type="PROSITE-ProRule" id="PRU00169"/>
    </source>
</evidence>
<evidence type="ECO:0000256" key="3">
    <source>
        <dbReference type="ARBA" id="ARBA00022553"/>
    </source>
</evidence>
<comment type="caution">
    <text evidence="10">The sequence shown here is derived from an EMBL/GenBank/DDBJ whole genome shotgun (WGS) entry which is preliminary data.</text>
</comment>
<dbReference type="InterPro" id="IPR001789">
    <property type="entry name" value="Sig_transdc_resp-reg_receiver"/>
</dbReference>
<sequence length="876" mass="99755">MNISKNKSVLGLLLSVVMVAFFILSYAAYNSYKNYELTQNSKNLPSFVEHIELVLDTMEFERLNSAIYMVTRAQSDAEKLEKNRSDVDGALKNLMIYIADSQFSAYSRQIQNISGELQQIRREVDDLRGNYQEILVDRYHHKVFGNVQEILQSVQNTLTTKKVDHYFSVYLAITNLKENTVVENTMISSILLGSQKMNDEDVRLWEKLIAQDRFPDYGDIEDQELVSRLNALLSVDEYKSVLAKEREMIMYESNRGGYAVTLLGWLNQVTKKMDYFTQVQSELRKSMHIIDDTGKWFAIGYATGAFLLLVVWIILLIKFVKIQQDRHLFEETVKDIELVLNENQQKELRRLIQSGKMDHIYKFLIKTIKDANQTKDLFLASMSHEIRTPLNGILGFTQLLKETDATEEQREFIATIERSSEHLLSIVNDILDLSKIKAQKIELEQIAFDPIESFESAVESYAAKAAAENIDFNIFLDPELPTKLIGDPTKISQIIVNLVSNALKFTSQNGEVNVSIQKLSEKNDEVQVKFAVTDTGIGISKEQQAKIFEAFGQADVSTSRKYGGTGLGLSISGRLVEFMGGKLSIESIVDEGTTFFFTLSFKKPSDAKRREVEDKSKLTVGILNPHIDEKYFRNKNLEAYIAYTGANIVHYTDERLLHIKKTHAELPDILFVDHKYRQREDEIKQFLGIDTKVVVISTGDQKKILKRYGPLIDKVIYKPVNFTKTLKALSDKEETAETKKNITFKNLHILVAEDNTINQKLITNVLNRLGIEVSIVNNGQEALANRKENSYDMIFMDIEMPVMGGMEATANILNYERSQHQKHIPIVALTANALSGDREKYLGAGMDGYLAKPLELTALKALLVEYFEDKIVEIAV</sequence>
<evidence type="ECO:0000313" key="10">
    <source>
        <dbReference type="EMBL" id="MDM5270945.1"/>
    </source>
</evidence>
<evidence type="ECO:0000256" key="2">
    <source>
        <dbReference type="ARBA" id="ARBA00012438"/>
    </source>
</evidence>
<proteinExistence type="predicted"/>
<dbReference type="InterPro" id="IPR036097">
    <property type="entry name" value="HisK_dim/P_sf"/>
</dbReference>
<dbReference type="SMART" id="SM00388">
    <property type="entry name" value="HisKA"/>
    <property type="match status" value="1"/>
</dbReference>
<evidence type="ECO:0000256" key="7">
    <source>
        <dbReference type="SAM" id="Phobius"/>
    </source>
</evidence>
<dbReference type="PROSITE" id="PS50110">
    <property type="entry name" value="RESPONSE_REGULATORY"/>
    <property type="match status" value="1"/>
</dbReference>
<keyword evidence="10" id="KW-0547">Nucleotide-binding</keyword>
<dbReference type="InterPro" id="IPR005467">
    <property type="entry name" value="His_kinase_dom"/>
</dbReference>
<dbReference type="InterPro" id="IPR013587">
    <property type="entry name" value="Nitrate/nitrite_sensing"/>
</dbReference>
<dbReference type="CDD" id="cd00082">
    <property type="entry name" value="HisKA"/>
    <property type="match status" value="1"/>
</dbReference>
<keyword evidence="6" id="KW-0175">Coiled coil</keyword>
<dbReference type="Pfam" id="PF02518">
    <property type="entry name" value="HATPase_c"/>
    <property type="match status" value="1"/>
</dbReference>
<evidence type="ECO:0000256" key="6">
    <source>
        <dbReference type="SAM" id="Coils"/>
    </source>
</evidence>
<dbReference type="Pfam" id="PF08376">
    <property type="entry name" value="NIT"/>
    <property type="match status" value="1"/>
</dbReference>
<comment type="catalytic activity">
    <reaction evidence="1">
        <text>ATP + protein L-histidine = ADP + protein N-phospho-L-histidine.</text>
        <dbReference type="EC" id="2.7.13.3"/>
    </reaction>
</comment>
<dbReference type="Pfam" id="PF00072">
    <property type="entry name" value="Response_reg"/>
    <property type="match status" value="1"/>
</dbReference>
<dbReference type="InterPro" id="IPR036890">
    <property type="entry name" value="HATPase_C_sf"/>
</dbReference>
<keyword evidence="7" id="KW-1133">Transmembrane helix</keyword>
<keyword evidence="10" id="KW-0067">ATP-binding</keyword>
<feature type="transmembrane region" description="Helical" evidence="7">
    <location>
        <begin position="296"/>
        <end position="317"/>
    </location>
</feature>
<keyword evidence="4" id="KW-0902">Two-component regulatory system</keyword>
<evidence type="ECO:0000313" key="11">
    <source>
        <dbReference type="Proteomes" id="UP001169069"/>
    </source>
</evidence>